<protein>
    <recommendedName>
        <fullName evidence="3">Cilia- and flagella-associated protein 206</fullName>
    </recommendedName>
</protein>
<comment type="similarity">
    <text evidence="2">Belongs to the CFAP206 family.</text>
</comment>
<comment type="caution">
    <text evidence="10">The sequence shown here is derived from an EMBL/GenBank/DDBJ whole genome shotgun (WGS) entry which is preliminary data.</text>
</comment>
<dbReference type="PANTHER" id="PTHR21442:SF0">
    <property type="entry name" value="CILIA- AND FLAGELLA-ASSOCIATED PROTEIN 206"/>
    <property type="match status" value="1"/>
</dbReference>
<keyword evidence="6" id="KW-0969">Cilium</keyword>
<comment type="subcellular location">
    <subcellularLocation>
        <location evidence="1">Cytoplasm</location>
        <location evidence="1">Cytoskeleton</location>
        <location evidence="1">Cilium axoneme</location>
    </subcellularLocation>
</comment>
<evidence type="ECO:0000256" key="8">
    <source>
        <dbReference type="ARBA" id="ARBA00023273"/>
    </source>
</evidence>
<evidence type="ECO:0000256" key="2">
    <source>
        <dbReference type="ARBA" id="ARBA00010500"/>
    </source>
</evidence>
<dbReference type="OrthoDB" id="10251073at2759"/>
<keyword evidence="11" id="KW-1185">Reference proteome</keyword>
<dbReference type="PANTHER" id="PTHR21442">
    <property type="entry name" value="CILIA- AND FLAGELLA-ASSOCIATED PROTEIN 206"/>
    <property type="match status" value="1"/>
</dbReference>
<evidence type="ECO:0000256" key="7">
    <source>
        <dbReference type="ARBA" id="ARBA00023212"/>
    </source>
</evidence>
<dbReference type="EMBL" id="JAEHOE010000200">
    <property type="protein sequence ID" value="KAG2482843.1"/>
    <property type="molecule type" value="Genomic_DNA"/>
</dbReference>
<accession>A0A835XHG2</accession>
<dbReference type="Proteomes" id="UP000612055">
    <property type="component" value="Unassembled WGS sequence"/>
</dbReference>
<evidence type="ECO:0000313" key="10">
    <source>
        <dbReference type="EMBL" id="KAG2482843.1"/>
    </source>
</evidence>
<dbReference type="AlphaFoldDB" id="A0A835XHG2"/>
<evidence type="ECO:0000313" key="11">
    <source>
        <dbReference type="Proteomes" id="UP000612055"/>
    </source>
</evidence>
<evidence type="ECO:0000256" key="4">
    <source>
        <dbReference type="ARBA" id="ARBA00022490"/>
    </source>
</evidence>
<feature type="region of interest" description="Disordered" evidence="9">
    <location>
        <begin position="626"/>
        <end position="662"/>
    </location>
</feature>
<gene>
    <name evidence="10" type="ORF">HYH03_018280</name>
</gene>
<proteinExistence type="inferred from homology"/>
<feature type="region of interest" description="Disordered" evidence="9">
    <location>
        <begin position="383"/>
        <end position="423"/>
    </location>
</feature>
<reference evidence="10" key="1">
    <citation type="journal article" date="2020" name="bioRxiv">
        <title>Comparative genomics of Chlamydomonas.</title>
        <authorList>
            <person name="Craig R.J."/>
            <person name="Hasan A.R."/>
            <person name="Ness R.W."/>
            <person name="Keightley P.D."/>
        </authorList>
    </citation>
    <scope>NUCLEOTIDE SEQUENCE</scope>
    <source>
        <strain evidence="10">CCAP 11/70</strain>
    </source>
</reference>
<organism evidence="10 11">
    <name type="scientific">Edaphochlamys debaryana</name>
    <dbReference type="NCBI Taxonomy" id="47281"/>
    <lineage>
        <taxon>Eukaryota</taxon>
        <taxon>Viridiplantae</taxon>
        <taxon>Chlorophyta</taxon>
        <taxon>core chlorophytes</taxon>
        <taxon>Chlorophyceae</taxon>
        <taxon>CS clade</taxon>
        <taxon>Chlamydomonadales</taxon>
        <taxon>Chlamydomonadales incertae sedis</taxon>
        <taxon>Edaphochlamys</taxon>
    </lineage>
</organism>
<feature type="compositionally biased region" description="Low complexity" evidence="9">
    <location>
        <begin position="260"/>
        <end position="279"/>
    </location>
</feature>
<evidence type="ECO:0000256" key="3">
    <source>
        <dbReference type="ARBA" id="ARBA00021602"/>
    </source>
</evidence>
<sequence length="695" mass="73298">MEDNLKRIVSEATRLCRERGQKVDPNVAAYVASLEDARGVLERIAPGMTLEAHLPAEVVAAMGEHVAALAVDAKDPRLKTAQMQILMEVAYKQQRELIEKEQGEQAERTGMLQRAVTGPRALKGNTPDAYDKFYRLVVEAVCVEAGMDLAVQDPAANAEVRAALESVFPVSAVARFLTLPEEERLGQLSELARITTGICLYNRSLGVGGSALPAAAASYLPQSQRLLRDIARCTADVADQFAKLQALVAKLPPPPPAADPAPVAAEGSEGAEAAPAAPADPDEARRRQLNAEVLNRGQALQLFEALKADLQEGLAAAEQLDAELEGTVALVHETVGNAAAVSKDAVYPLFDRLGALHTGLHQELRMLVVRQRLYDELSELSAVPPGSVLAPPPSAGAKRTATTSTSTGSGASSRTGSAGAAAGGPGSAAAAANALAEQLSESTLTALDGLQNAQGDGAAGAEGGDAGGLGGLEYIRSPSDRELQPGLALSGFCPGTLARGAAGGCPLLQRANPKLGYLAYKDQVYGFATNADMRAMMDGPAELLAAVGAAVAREPLLARLLGLPPARPTADVHAIMQAMSGPLKVDFGCQTLVHVMERHIDKSYEWNVWALRRRALALANLRGKATHSTQTNESHFKRENETQVWKPREATSQTKATKGQAMPRKLQYVAGLRGAPDVKMNVVRLELDLGQPHQH</sequence>
<dbReference type="GO" id="GO:0005930">
    <property type="term" value="C:axoneme"/>
    <property type="evidence" value="ECO:0007669"/>
    <property type="project" value="UniProtKB-SubCell"/>
</dbReference>
<dbReference type="InterPro" id="IPR021897">
    <property type="entry name" value="FAP206"/>
</dbReference>
<dbReference type="GO" id="GO:0003356">
    <property type="term" value="P:regulation of cilium beat frequency"/>
    <property type="evidence" value="ECO:0007669"/>
    <property type="project" value="TreeGrafter"/>
</dbReference>
<evidence type="ECO:0000256" key="6">
    <source>
        <dbReference type="ARBA" id="ARBA00023069"/>
    </source>
</evidence>
<dbReference type="GO" id="GO:0030030">
    <property type="term" value="P:cell projection organization"/>
    <property type="evidence" value="ECO:0007669"/>
    <property type="project" value="UniProtKB-KW"/>
</dbReference>
<keyword evidence="7" id="KW-0206">Cytoskeleton</keyword>
<evidence type="ECO:0000256" key="9">
    <source>
        <dbReference type="SAM" id="MobiDB-lite"/>
    </source>
</evidence>
<keyword evidence="5" id="KW-0970">Cilium biogenesis/degradation</keyword>
<keyword evidence="8" id="KW-0966">Cell projection</keyword>
<feature type="compositionally biased region" description="Low complexity" evidence="9">
    <location>
        <begin position="395"/>
        <end position="420"/>
    </location>
</feature>
<evidence type="ECO:0000256" key="1">
    <source>
        <dbReference type="ARBA" id="ARBA00004430"/>
    </source>
</evidence>
<feature type="region of interest" description="Disordered" evidence="9">
    <location>
        <begin position="252"/>
        <end position="283"/>
    </location>
</feature>
<dbReference type="GO" id="GO:0036064">
    <property type="term" value="C:ciliary basal body"/>
    <property type="evidence" value="ECO:0007669"/>
    <property type="project" value="TreeGrafter"/>
</dbReference>
<keyword evidence="4" id="KW-0963">Cytoplasm</keyword>
<name>A0A835XHG2_9CHLO</name>
<dbReference type="Pfam" id="PF12018">
    <property type="entry name" value="FAP206"/>
    <property type="match status" value="1"/>
</dbReference>
<evidence type="ECO:0000256" key="5">
    <source>
        <dbReference type="ARBA" id="ARBA00022794"/>
    </source>
</evidence>
<feature type="compositionally biased region" description="Basic and acidic residues" evidence="9">
    <location>
        <begin position="634"/>
        <end position="649"/>
    </location>
</feature>